<keyword evidence="2" id="KW-1133">Transmembrane helix</keyword>
<protein>
    <submittedName>
        <fullName evidence="3">Uncharacterized protein</fullName>
    </submittedName>
</protein>
<evidence type="ECO:0000313" key="4">
    <source>
        <dbReference type="Proteomes" id="UP000307440"/>
    </source>
</evidence>
<keyword evidence="2" id="KW-0472">Membrane</keyword>
<name>A0A5C3L2A1_COPMA</name>
<accession>A0A5C3L2A1</accession>
<dbReference type="EMBL" id="ML210169">
    <property type="protein sequence ID" value="TFK26947.1"/>
    <property type="molecule type" value="Genomic_DNA"/>
</dbReference>
<reference evidence="3 4" key="1">
    <citation type="journal article" date="2019" name="Nat. Ecol. Evol.">
        <title>Megaphylogeny resolves global patterns of mushroom evolution.</title>
        <authorList>
            <person name="Varga T."/>
            <person name="Krizsan K."/>
            <person name="Foldi C."/>
            <person name="Dima B."/>
            <person name="Sanchez-Garcia M."/>
            <person name="Sanchez-Ramirez S."/>
            <person name="Szollosi G.J."/>
            <person name="Szarkandi J.G."/>
            <person name="Papp V."/>
            <person name="Albert L."/>
            <person name="Andreopoulos W."/>
            <person name="Angelini C."/>
            <person name="Antonin V."/>
            <person name="Barry K.W."/>
            <person name="Bougher N.L."/>
            <person name="Buchanan P."/>
            <person name="Buyck B."/>
            <person name="Bense V."/>
            <person name="Catcheside P."/>
            <person name="Chovatia M."/>
            <person name="Cooper J."/>
            <person name="Damon W."/>
            <person name="Desjardin D."/>
            <person name="Finy P."/>
            <person name="Geml J."/>
            <person name="Haridas S."/>
            <person name="Hughes K."/>
            <person name="Justo A."/>
            <person name="Karasinski D."/>
            <person name="Kautmanova I."/>
            <person name="Kiss B."/>
            <person name="Kocsube S."/>
            <person name="Kotiranta H."/>
            <person name="LaButti K.M."/>
            <person name="Lechner B.E."/>
            <person name="Liimatainen K."/>
            <person name="Lipzen A."/>
            <person name="Lukacs Z."/>
            <person name="Mihaltcheva S."/>
            <person name="Morgado L.N."/>
            <person name="Niskanen T."/>
            <person name="Noordeloos M.E."/>
            <person name="Ohm R.A."/>
            <person name="Ortiz-Santana B."/>
            <person name="Ovrebo C."/>
            <person name="Racz N."/>
            <person name="Riley R."/>
            <person name="Savchenko A."/>
            <person name="Shiryaev A."/>
            <person name="Soop K."/>
            <person name="Spirin V."/>
            <person name="Szebenyi C."/>
            <person name="Tomsovsky M."/>
            <person name="Tulloss R.E."/>
            <person name="Uehling J."/>
            <person name="Grigoriev I.V."/>
            <person name="Vagvolgyi C."/>
            <person name="Papp T."/>
            <person name="Martin F.M."/>
            <person name="Miettinen O."/>
            <person name="Hibbett D.S."/>
            <person name="Nagy L.G."/>
        </authorList>
    </citation>
    <scope>NUCLEOTIDE SEQUENCE [LARGE SCALE GENOMIC DNA]</scope>
    <source>
        <strain evidence="3 4">CBS 121175</strain>
    </source>
</reference>
<gene>
    <name evidence="3" type="ORF">FA15DRAFT_666898</name>
</gene>
<dbReference type="AlphaFoldDB" id="A0A5C3L2A1"/>
<feature type="compositionally biased region" description="Pro residues" evidence="1">
    <location>
        <begin position="41"/>
        <end position="52"/>
    </location>
</feature>
<organism evidence="3 4">
    <name type="scientific">Coprinopsis marcescibilis</name>
    <name type="common">Agaric fungus</name>
    <name type="synonym">Psathyrella marcescibilis</name>
    <dbReference type="NCBI Taxonomy" id="230819"/>
    <lineage>
        <taxon>Eukaryota</taxon>
        <taxon>Fungi</taxon>
        <taxon>Dikarya</taxon>
        <taxon>Basidiomycota</taxon>
        <taxon>Agaricomycotina</taxon>
        <taxon>Agaricomycetes</taxon>
        <taxon>Agaricomycetidae</taxon>
        <taxon>Agaricales</taxon>
        <taxon>Agaricineae</taxon>
        <taxon>Psathyrellaceae</taxon>
        <taxon>Coprinopsis</taxon>
    </lineage>
</organism>
<keyword evidence="2" id="KW-0812">Transmembrane</keyword>
<feature type="transmembrane region" description="Helical" evidence="2">
    <location>
        <begin position="78"/>
        <end position="99"/>
    </location>
</feature>
<evidence type="ECO:0000256" key="1">
    <source>
        <dbReference type="SAM" id="MobiDB-lite"/>
    </source>
</evidence>
<evidence type="ECO:0000256" key="2">
    <source>
        <dbReference type="SAM" id="Phobius"/>
    </source>
</evidence>
<feature type="region of interest" description="Disordered" evidence="1">
    <location>
        <begin position="33"/>
        <end position="70"/>
    </location>
</feature>
<dbReference type="Proteomes" id="UP000307440">
    <property type="component" value="Unassembled WGS sequence"/>
</dbReference>
<proteinExistence type="predicted"/>
<keyword evidence="4" id="KW-1185">Reference proteome</keyword>
<dbReference type="OrthoDB" id="10440421at2759"/>
<feature type="region of interest" description="Disordered" evidence="1">
    <location>
        <begin position="101"/>
        <end position="199"/>
    </location>
</feature>
<sequence length="199" mass="19926">MPPSGDYDAALLQAAPSVDKRAIQEGYSADLLNEAEKPLIAPKPPKPPPQHPGPREPSIVEAQTPPPKPKPFYKTTKGLIIIGVVFIVVIVAAVVGGVVGSRSATPKAPPGQTVGDGQTVGGPTEGEQGASVSPGASPSPTIGLSFPTLSRPGSPAPTENPEGTPGSNDPDSPGRPDNAGRGSVSGLELNGVLNGAFGN</sequence>
<evidence type="ECO:0000313" key="3">
    <source>
        <dbReference type="EMBL" id="TFK26947.1"/>
    </source>
</evidence>
<feature type="compositionally biased region" description="Low complexity" evidence="1">
    <location>
        <begin position="129"/>
        <end position="140"/>
    </location>
</feature>